<dbReference type="EMBL" id="CP011507">
    <property type="protein sequence ID" value="AKS04577.1"/>
    <property type="molecule type" value="Genomic_DNA"/>
</dbReference>
<reference evidence="4" key="2">
    <citation type="submission" date="2015-05" db="EMBL/GenBank/DDBJ databases">
        <authorList>
            <person name="Swarnkar M.K."/>
            <person name="Vyas P."/>
            <person name="Rahi P."/>
            <person name="Thakur R."/>
            <person name="Thakur N."/>
            <person name="Singh A.K."/>
            <person name="Gulati A."/>
        </authorList>
    </citation>
    <scope>NUCLEOTIDE SEQUENCE [LARGE SCALE GENOMIC DNA]</scope>
    <source>
        <strain evidence="4">745</strain>
    </source>
</reference>
<dbReference type="KEGG" id="ptv:AA957_29405"/>
<organism evidence="2 4">
    <name type="scientific">Pseudomonas trivialis</name>
    <dbReference type="NCBI Taxonomy" id="200450"/>
    <lineage>
        <taxon>Bacteria</taxon>
        <taxon>Pseudomonadati</taxon>
        <taxon>Pseudomonadota</taxon>
        <taxon>Gammaproteobacteria</taxon>
        <taxon>Pseudomonadales</taxon>
        <taxon>Pseudomonadaceae</taxon>
        <taxon>Pseudomonas</taxon>
    </lineage>
</organism>
<dbReference type="AlphaFoldDB" id="A0A0H5A1H3"/>
<evidence type="ECO:0000313" key="3">
    <source>
        <dbReference type="EMBL" id="AKS10054.1"/>
    </source>
</evidence>
<evidence type="ECO:0000313" key="1">
    <source>
        <dbReference type="EMBL" id="AKS04577.1"/>
    </source>
</evidence>
<accession>A0A0H5A1H3</accession>
<proteinExistence type="predicted"/>
<dbReference type="Proteomes" id="UP000036608">
    <property type="component" value="Chromosome"/>
</dbReference>
<name>A0A0H5A1H3_9PSED</name>
<protein>
    <submittedName>
        <fullName evidence="2">Uncharacterized protein</fullName>
    </submittedName>
</protein>
<evidence type="ECO:0000313" key="4">
    <source>
        <dbReference type="Proteomes" id="UP000036608"/>
    </source>
</evidence>
<dbReference type="EMBL" id="CP011507">
    <property type="protein sequence ID" value="AKS10054.1"/>
    <property type="molecule type" value="Genomic_DNA"/>
</dbReference>
<dbReference type="KEGG" id="ptv:AA957_00055"/>
<gene>
    <name evidence="1" type="ORF">AA957_00055</name>
    <name evidence="2" type="ORF">AA957_00100</name>
    <name evidence="3" type="ORF">AA957_29405</name>
</gene>
<dbReference type="EMBL" id="CP011507">
    <property type="protein sequence ID" value="AKS04586.1"/>
    <property type="molecule type" value="Genomic_DNA"/>
</dbReference>
<sequence>MLTNAFSKLGIKNVNILNEDINIPTHFANQNKQIKKIATTTFVVIMRVQPQCGLIKHNNAKLRFVIKI</sequence>
<dbReference type="KEGG" id="ptv:AA957_00100"/>
<reference evidence="2 4" key="1">
    <citation type="journal article" date="2015" name="Genome Announc.">
        <title>Complete Genome Sequence of the Rhizobacterium Pseudomonas trivialis Strain IHBB745 with Multiple Plant Growth-Promoting Activities and Tolerance to Desiccation and Alkalinity.</title>
        <authorList>
            <person name="Gulati A."/>
            <person name="Swarnkar M.K."/>
            <person name="Vyas P."/>
            <person name="Rahi P."/>
            <person name="Thakur R."/>
            <person name="Thakur N."/>
            <person name="Singh A.K."/>
        </authorList>
    </citation>
    <scope>NUCLEOTIDE SEQUENCE [LARGE SCALE GENOMIC DNA]</scope>
    <source>
        <strain evidence="4">745</strain>
        <strain evidence="2">IHBB745</strain>
    </source>
</reference>
<evidence type="ECO:0000313" key="2">
    <source>
        <dbReference type="EMBL" id="AKS04586.1"/>
    </source>
</evidence>